<organism evidence="2 3">
    <name type="scientific">Parachitinimonas caeni</name>
    <dbReference type="NCBI Taxonomy" id="3031301"/>
    <lineage>
        <taxon>Bacteria</taxon>
        <taxon>Pseudomonadati</taxon>
        <taxon>Pseudomonadota</taxon>
        <taxon>Betaproteobacteria</taxon>
        <taxon>Neisseriales</taxon>
        <taxon>Chitinibacteraceae</taxon>
        <taxon>Parachitinimonas</taxon>
    </lineage>
</organism>
<dbReference type="RefSeq" id="WP_284100731.1">
    <property type="nucleotide sequence ID" value="NZ_JARRAF010000010.1"/>
</dbReference>
<accession>A0ABT7DZB9</accession>
<dbReference type="EMBL" id="JARRAF010000010">
    <property type="protein sequence ID" value="MDK2124418.1"/>
    <property type="molecule type" value="Genomic_DNA"/>
</dbReference>
<dbReference type="InterPro" id="IPR021055">
    <property type="entry name" value="T4BSS_IcmL/DotI"/>
</dbReference>
<keyword evidence="3" id="KW-1185">Reference proteome</keyword>
<reference evidence="2" key="1">
    <citation type="submission" date="2023-03" db="EMBL/GenBank/DDBJ databases">
        <title>Chitinimonas shenzhenensis gen. nov., sp. nov., a novel member of family Burkholderiaceae isolated from activated sludge collected in Shen Zhen, China.</title>
        <authorList>
            <person name="Wang X."/>
        </authorList>
    </citation>
    <scope>NUCLEOTIDE SEQUENCE</scope>
    <source>
        <strain evidence="2">DQS-5</strain>
    </source>
</reference>
<keyword evidence="1" id="KW-0812">Transmembrane</keyword>
<dbReference type="CDD" id="cd16385">
    <property type="entry name" value="IcmL"/>
    <property type="match status" value="1"/>
</dbReference>
<evidence type="ECO:0000313" key="3">
    <source>
        <dbReference type="Proteomes" id="UP001172778"/>
    </source>
</evidence>
<dbReference type="Proteomes" id="UP001172778">
    <property type="component" value="Unassembled WGS sequence"/>
</dbReference>
<dbReference type="Pfam" id="PF11393">
    <property type="entry name" value="T4BSS_DotI_IcmL"/>
    <property type="match status" value="1"/>
</dbReference>
<proteinExistence type="predicted"/>
<keyword evidence="1" id="KW-1133">Transmembrane helix</keyword>
<evidence type="ECO:0000256" key="1">
    <source>
        <dbReference type="SAM" id="Phobius"/>
    </source>
</evidence>
<keyword evidence="1" id="KW-0472">Membrane</keyword>
<comment type="caution">
    <text evidence="2">The sequence shown here is derived from an EMBL/GenBank/DDBJ whole genome shotgun (WGS) entry which is preliminary data.</text>
</comment>
<protein>
    <submittedName>
        <fullName evidence="2">DotI/IcmL family type IV secretion protein</fullName>
    </submittedName>
</protein>
<sequence>MAKSAANAAEAAAYGLVLQDNARLHDEVSRLKLQLLRLVIGLLVTICLLLTLVWAFFWGFPKYRYIHVKDANAVCVAQALDQPNVDVAAVAQFATDAAVGSFTFDYRNYRPILTAAMDKYYSADGRTAFLNSLEESGNLDRVIKNRLIVSSVAIAPSQVAKQGVRNGIYYWEVQTPLKILYSVGGQQENGQLQRVLFVSTVIREPTNAINPKGIAVHKTVVAPLPSGWGVVE</sequence>
<feature type="transmembrane region" description="Helical" evidence="1">
    <location>
        <begin position="35"/>
        <end position="60"/>
    </location>
</feature>
<evidence type="ECO:0000313" key="2">
    <source>
        <dbReference type="EMBL" id="MDK2124418.1"/>
    </source>
</evidence>
<name>A0ABT7DZB9_9NEIS</name>
<gene>
    <name evidence="2" type="ORF">PZA18_10180</name>
</gene>